<keyword evidence="1" id="KW-1133">Transmembrane helix</keyword>
<feature type="transmembrane region" description="Helical" evidence="1">
    <location>
        <begin position="53"/>
        <end position="76"/>
    </location>
</feature>
<organism evidence="2 3">
    <name type="scientific">Edaphobacter aggregans</name>
    <dbReference type="NCBI Taxonomy" id="570835"/>
    <lineage>
        <taxon>Bacteria</taxon>
        <taxon>Pseudomonadati</taxon>
        <taxon>Acidobacteriota</taxon>
        <taxon>Terriglobia</taxon>
        <taxon>Terriglobales</taxon>
        <taxon>Acidobacteriaceae</taxon>
        <taxon>Edaphobacter</taxon>
    </lineage>
</organism>
<dbReference type="AlphaFoldDB" id="A0A3R9NVF4"/>
<reference evidence="2 3" key="1">
    <citation type="submission" date="2018-12" db="EMBL/GenBank/DDBJ databases">
        <title>Sequencing of bacterial isolates from soil warming experiment in Harvard Forest, Massachusetts, USA.</title>
        <authorList>
            <person name="Deangelis K."/>
        </authorList>
    </citation>
    <scope>NUCLEOTIDE SEQUENCE [LARGE SCALE GENOMIC DNA]</scope>
    <source>
        <strain evidence="2 3">EB153</strain>
    </source>
</reference>
<dbReference type="EMBL" id="RSDW01000001">
    <property type="protein sequence ID" value="RSL14588.1"/>
    <property type="molecule type" value="Genomic_DNA"/>
</dbReference>
<accession>A0A3R9NVF4</accession>
<name>A0A3R9NVF4_9BACT</name>
<feature type="transmembrane region" description="Helical" evidence="1">
    <location>
        <begin position="146"/>
        <end position="168"/>
    </location>
</feature>
<dbReference type="OrthoDB" id="9833879at2"/>
<gene>
    <name evidence="2" type="ORF">EDE15_0040</name>
</gene>
<keyword evidence="1" id="KW-0472">Membrane</keyword>
<dbReference type="RefSeq" id="WP_125483432.1">
    <property type="nucleotide sequence ID" value="NZ_RSDW01000001.1"/>
</dbReference>
<sequence length="265" mass="29293">MSHLQAFAEIARRIAVPAAVALVFALARKYMPPPPESTQVSSELTEEFSKLQWGLALVMILVAATFAYGSYTFLLWANGLLAGRDNPAILTLLPERAIWCFFPLFGAASLTWELTFIAWSTFGNRQRAMKYAAWSNAKMGFNATRVLRILIVFVALPIGCLTLLALPLHTSFDQDGLKIGGYASLRSTYHPYSDIKTVLTVDGVRLRDGTLQHSPAIVLEFADGSRWSSADNRGRQKEIDPTLLALLQEKTHLTVQSIEAESFGK</sequence>
<keyword evidence="3" id="KW-1185">Reference proteome</keyword>
<evidence type="ECO:0000313" key="2">
    <source>
        <dbReference type="EMBL" id="RSL14588.1"/>
    </source>
</evidence>
<comment type="caution">
    <text evidence="2">The sequence shown here is derived from an EMBL/GenBank/DDBJ whole genome shotgun (WGS) entry which is preliminary data.</text>
</comment>
<keyword evidence="1" id="KW-0812">Transmembrane</keyword>
<protein>
    <submittedName>
        <fullName evidence="2">Uncharacterized protein</fullName>
    </submittedName>
</protein>
<proteinExistence type="predicted"/>
<dbReference type="Proteomes" id="UP000269669">
    <property type="component" value="Unassembled WGS sequence"/>
</dbReference>
<feature type="transmembrane region" description="Helical" evidence="1">
    <location>
        <begin position="97"/>
        <end position="119"/>
    </location>
</feature>
<evidence type="ECO:0000256" key="1">
    <source>
        <dbReference type="SAM" id="Phobius"/>
    </source>
</evidence>
<evidence type="ECO:0000313" key="3">
    <source>
        <dbReference type="Proteomes" id="UP000269669"/>
    </source>
</evidence>